<dbReference type="Pfam" id="PF02638">
    <property type="entry name" value="GHL10"/>
    <property type="match status" value="1"/>
</dbReference>
<dbReference type="eggNOG" id="COG1649">
    <property type="taxonomic scope" value="Bacteria"/>
</dbReference>
<name>K0WUI6_9BACT</name>
<dbReference type="AlphaFoldDB" id="K0WUI6"/>
<dbReference type="HOGENOM" id="CLU_019247_2_1_10"/>
<dbReference type="Proteomes" id="UP000006044">
    <property type="component" value="Unassembled WGS sequence"/>
</dbReference>
<reference evidence="4 5" key="1">
    <citation type="submission" date="2012-08" db="EMBL/GenBank/DDBJ databases">
        <title>The Genome Sequence of Barnesiella intestinihominis YIT 11860.</title>
        <authorList>
            <consortium name="The Broad Institute Genome Sequencing Platform"/>
            <person name="Earl A."/>
            <person name="Ward D."/>
            <person name="Feldgarden M."/>
            <person name="Gevers D."/>
            <person name="Morotomi M."/>
            <person name="Walker B."/>
            <person name="Young S.K."/>
            <person name="Zeng Q."/>
            <person name="Gargeya S."/>
            <person name="Fitzgerald M."/>
            <person name="Haas B."/>
            <person name="Abouelleil A."/>
            <person name="Alvarado L."/>
            <person name="Arachchi H.M."/>
            <person name="Berlin A.M."/>
            <person name="Chapman S.B."/>
            <person name="Goldberg J."/>
            <person name="Griggs A."/>
            <person name="Gujja S."/>
            <person name="Hansen M."/>
            <person name="Howarth C."/>
            <person name="Imamovic A."/>
            <person name="Larimer J."/>
            <person name="McCowen C."/>
            <person name="Montmayeur A."/>
            <person name="Murphy C."/>
            <person name="Neiman D."/>
            <person name="Pearson M."/>
            <person name="Priest M."/>
            <person name="Roberts A."/>
            <person name="Saif S."/>
            <person name="Shea T."/>
            <person name="Sisk P."/>
            <person name="Sykes S."/>
            <person name="Wortman J."/>
            <person name="Nusbaum C."/>
            <person name="Birren B."/>
        </authorList>
    </citation>
    <scope>NUCLEOTIDE SEQUENCE [LARGE SCALE GENOMIC DNA]</scope>
    <source>
        <strain evidence="4 5">YIT 11860</strain>
    </source>
</reference>
<dbReference type="InterPro" id="IPR003790">
    <property type="entry name" value="GHL10"/>
</dbReference>
<feature type="chain" id="PRO_5003840341" description="Glycosyl hydrolase-like 10 domain-containing protein" evidence="2">
    <location>
        <begin position="23"/>
        <end position="498"/>
    </location>
</feature>
<dbReference type="InterPro" id="IPR017853">
    <property type="entry name" value="GH"/>
</dbReference>
<evidence type="ECO:0000259" key="3">
    <source>
        <dbReference type="Pfam" id="PF02638"/>
    </source>
</evidence>
<comment type="caution">
    <text evidence="4">The sequence shown here is derived from an EMBL/GenBank/DDBJ whole genome shotgun (WGS) entry which is preliminary data.</text>
</comment>
<gene>
    <name evidence="4" type="ORF">HMPREF9448_02557</name>
</gene>
<dbReference type="PANTHER" id="PTHR43405">
    <property type="entry name" value="GLYCOSYL HYDROLASE DIGH"/>
    <property type="match status" value="1"/>
</dbReference>
<organism evidence="4 5">
    <name type="scientific">Barnesiella intestinihominis YIT 11860</name>
    <dbReference type="NCBI Taxonomy" id="742726"/>
    <lineage>
        <taxon>Bacteria</taxon>
        <taxon>Pseudomonadati</taxon>
        <taxon>Bacteroidota</taxon>
        <taxon>Bacteroidia</taxon>
        <taxon>Bacteroidales</taxon>
        <taxon>Barnesiellaceae</taxon>
        <taxon>Barnesiella</taxon>
    </lineage>
</organism>
<dbReference type="SUPFAM" id="SSF51445">
    <property type="entry name" value="(Trans)glycosidases"/>
    <property type="match status" value="1"/>
</dbReference>
<feature type="domain" description="Glycosyl hydrolase-like 10" evidence="3">
    <location>
        <begin position="29"/>
        <end position="342"/>
    </location>
</feature>
<dbReference type="InterPro" id="IPR052177">
    <property type="entry name" value="Divisome_Glycosyl_Hydrolase"/>
</dbReference>
<dbReference type="PATRIC" id="fig|742726.3.peg.2667"/>
<dbReference type="Gene3D" id="3.20.20.80">
    <property type="entry name" value="Glycosidases"/>
    <property type="match status" value="1"/>
</dbReference>
<keyword evidence="1 2" id="KW-0732">Signal</keyword>
<dbReference type="OrthoDB" id="9773203at2"/>
<keyword evidence="5" id="KW-1185">Reference proteome</keyword>
<evidence type="ECO:0000313" key="5">
    <source>
        <dbReference type="Proteomes" id="UP000006044"/>
    </source>
</evidence>
<dbReference type="GeneID" id="77849740"/>
<evidence type="ECO:0000313" key="4">
    <source>
        <dbReference type="EMBL" id="EJZ61881.1"/>
    </source>
</evidence>
<accession>K0WUI6</accession>
<dbReference type="RefSeq" id="WP_008862935.1">
    <property type="nucleotide sequence ID" value="NZ_CAXSYG010000001.1"/>
</dbReference>
<sequence>MKLKIYLSLLLFSFLSGMVSQGAEHPKREFRGAWIHTVGQSRYMEMNRDAMQDYFDQMLDSLQHIGINAVIFQVRPTADAFYRSELEPWSKYLTGKQGVAPEPLWDPLQYMIEQCHARNMELHAWLNPYRVGTNADEPLAASHIYHKHPEWFVRYGRQLYFDPGLPECRRFIGRVVDDIVSRYDVDAIHMDDYFYPYPIAGSEFPDENSYARYGNGMDRGDWRRENVNALIKELHKIIKSRKPWVRFGISPFGIYRNQKSDPDGSATNGLQNYDQLYADVLLWTRNGWVDYMLPQLYWEIGHQAACVETLIYWWNNHANGRHLYIGQDVARTMNATDVNPIYTQLNHKMQLSRYLDHVGGNCFWPGYSLLENYKGIADDLKGYYHAVPSLIPAYTFIDSKAPDEVKGLKAKWTPEGYELQWKRKKTNDEMQKQIYFCVYRFAPSEDICLCDASHLVAITRDTKFLLPYKHGTRQYVYVVTAVDRMHNESKGKIKKVKL</sequence>
<proteinExistence type="predicted"/>
<evidence type="ECO:0000256" key="1">
    <source>
        <dbReference type="ARBA" id="ARBA00022729"/>
    </source>
</evidence>
<dbReference type="EMBL" id="ADLE01000018">
    <property type="protein sequence ID" value="EJZ61881.1"/>
    <property type="molecule type" value="Genomic_DNA"/>
</dbReference>
<dbReference type="PANTHER" id="PTHR43405:SF1">
    <property type="entry name" value="GLYCOSYL HYDROLASE DIGH"/>
    <property type="match status" value="1"/>
</dbReference>
<evidence type="ECO:0000256" key="2">
    <source>
        <dbReference type="SAM" id="SignalP"/>
    </source>
</evidence>
<feature type="signal peptide" evidence="2">
    <location>
        <begin position="1"/>
        <end position="22"/>
    </location>
</feature>
<protein>
    <recommendedName>
        <fullName evidence="3">Glycosyl hydrolase-like 10 domain-containing protein</fullName>
    </recommendedName>
</protein>